<dbReference type="PANTHER" id="PTHR11188:SF135">
    <property type="entry name" value="ARRESTIN DOMAIN CONTAINING 3-LIKE-RELATED"/>
    <property type="match status" value="1"/>
</dbReference>
<comment type="caution">
    <text evidence="3">The sequence shown here is derived from an EMBL/GenBank/DDBJ whole genome shotgun (WGS) entry which is preliminary data.</text>
</comment>
<dbReference type="GO" id="GO:0005886">
    <property type="term" value="C:plasma membrane"/>
    <property type="evidence" value="ECO:0007669"/>
    <property type="project" value="TreeGrafter"/>
</dbReference>
<evidence type="ECO:0000313" key="4">
    <source>
        <dbReference type="Proteomes" id="UP001279410"/>
    </source>
</evidence>
<evidence type="ECO:0000313" key="3">
    <source>
        <dbReference type="EMBL" id="GLD68025.1"/>
    </source>
</evidence>
<dbReference type="SUPFAM" id="SSF81296">
    <property type="entry name" value="E set domains"/>
    <property type="match status" value="6"/>
</dbReference>
<dbReference type="GO" id="GO:0007399">
    <property type="term" value="P:nervous system development"/>
    <property type="evidence" value="ECO:0007669"/>
    <property type="project" value="UniProtKB-ARBA"/>
</dbReference>
<dbReference type="SMART" id="SM01017">
    <property type="entry name" value="Arrestin_C"/>
    <property type="match status" value="3"/>
</dbReference>
<dbReference type="GO" id="GO:0005737">
    <property type="term" value="C:cytoplasm"/>
    <property type="evidence" value="ECO:0007669"/>
    <property type="project" value="TreeGrafter"/>
</dbReference>
<name>A0AAD3RHA8_LATJO</name>
<reference evidence="3" key="1">
    <citation type="submission" date="2022-08" db="EMBL/GenBank/DDBJ databases">
        <title>Genome sequencing of akame (Lates japonicus).</title>
        <authorList>
            <person name="Hashiguchi Y."/>
            <person name="Takahashi H."/>
        </authorList>
    </citation>
    <scope>NUCLEOTIDE SEQUENCE</scope>
    <source>
        <strain evidence="3">Kochi</strain>
    </source>
</reference>
<sequence length="812" mass="90860">MFEQTFKNFQICFSALNERNTFSSGDPITGQISFELTKETKITAITVKLTGKANVHWSTGGGRSGRRHYSARLDFFDFKGVIVQENTATGGTTKLQPGTHVYPFSCQLPQGDFPSSFHGIHGKIVYSLTVSISRPWHMSKDFVTELNFVNRIDTNQPVLWSPLSGSNQMTLCCLWCASRPITMTVSVEKKAFVPGETVKIICEFSNGSTRTATPKVRLQQKQVYYTHSKVSRTMVVKHLVSVTGEPLSAQTSNVHTEIMLTIPSSVSFTISNCSILVVEYFIEVSLSGFAFPDLTVLVPIILKYSYFAKGKRKVETKDILKEVGEVIPPSAGQTVTRIITIPPTTCVSILNCNIIKAEYRLRVYLDVKYASDPEIKFPIVILPASQGPDEEQPFVPPAYGFEAFAGGTSFQQNPTAFAPTPPPPSYGEGIKVVASIQNKSSRDIKPKYCLYRKYSYFAKGKRKVETKDILKEVGEVIAPSVDQTVTRIITIPPTTCASISNCNIIKAEYRLRVYLDVKYALDPEIKFPIVILPASQGPDEEQPLHGDWVSGQVALEVAKDCQIESLSIKFKGKAEVLWTERHGQTTVVYHSKDKYFSLKHYFIRDKDTGNDDQPLLINQNGETYSSVVAPGCHVYPFTFQIPHQNLPSSFKGSVGKIVYLLEAKLSRSMRINKKDSTKITFVSNEDHSSHPELRTPQHESKDKKMKFFTSGTVAMDVDLEKTGFFLGEGLKVVAHIQNNSSREIKPKYCVYRKHSFFANGKRRLDTKDLIKEVGEPIPPSSSEKVVKILNIPHDMEPSILNCNIIKAEHRLR</sequence>
<dbReference type="InterPro" id="IPR011021">
    <property type="entry name" value="Arrestin-like_N"/>
</dbReference>
<evidence type="ECO:0000259" key="2">
    <source>
        <dbReference type="SMART" id="SM01017"/>
    </source>
</evidence>
<evidence type="ECO:0000256" key="1">
    <source>
        <dbReference type="ARBA" id="ARBA00005298"/>
    </source>
</evidence>
<dbReference type="InterPro" id="IPR011022">
    <property type="entry name" value="Arrestin_C-like"/>
</dbReference>
<proteinExistence type="inferred from homology"/>
<dbReference type="InterPro" id="IPR050357">
    <property type="entry name" value="Arrestin_domain-protein"/>
</dbReference>
<keyword evidence="4" id="KW-1185">Reference proteome</keyword>
<dbReference type="InterPro" id="IPR014752">
    <property type="entry name" value="Arrestin-like_C"/>
</dbReference>
<feature type="domain" description="Arrestin C-terminal-like" evidence="2">
    <location>
        <begin position="177"/>
        <end position="384"/>
    </location>
</feature>
<organism evidence="3 4">
    <name type="scientific">Lates japonicus</name>
    <name type="common">Japanese lates</name>
    <dbReference type="NCBI Taxonomy" id="270547"/>
    <lineage>
        <taxon>Eukaryota</taxon>
        <taxon>Metazoa</taxon>
        <taxon>Chordata</taxon>
        <taxon>Craniata</taxon>
        <taxon>Vertebrata</taxon>
        <taxon>Euteleostomi</taxon>
        <taxon>Actinopterygii</taxon>
        <taxon>Neopterygii</taxon>
        <taxon>Teleostei</taxon>
        <taxon>Neoteleostei</taxon>
        <taxon>Acanthomorphata</taxon>
        <taxon>Carangaria</taxon>
        <taxon>Carangaria incertae sedis</taxon>
        <taxon>Centropomidae</taxon>
        <taxon>Lates</taxon>
    </lineage>
</organism>
<dbReference type="Gene3D" id="2.60.40.640">
    <property type="match status" value="6"/>
</dbReference>
<dbReference type="InterPro" id="IPR014756">
    <property type="entry name" value="Ig_E-set"/>
</dbReference>
<comment type="similarity">
    <text evidence="1">Belongs to the arrestin family.</text>
</comment>
<dbReference type="Pfam" id="PF02752">
    <property type="entry name" value="Arrestin_C"/>
    <property type="match status" value="3"/>
</dbReference>
<accession>A0AAD3RHA8</accession>
<feature type="non-terminal residue" evidence="3">
    <location>
        <position position="1"/>
    </location>
</feature>
<dbReference type="GO" id="GO:0015031">
    <property type="term" value="P:protein transport"/>
    <property type="evidence" value="ECO:0007669"/>
    <property type="project" value="TreeGrafter"/>
</dbReference>
<dbReference type="Pfam" id="PF00339">
    <property type="entry name" value="Arrestin_N"/>
    <property type="match status" value="2"/>
</dbReference>
<feature type="domain" description="Arrestin C-terminal-like" evidence="2">
    <location>
        <begin position="389"/>
        <end position="534"/>
    </location>
</feature>
<feature type="domain" description="Arrestin C-terminal-like" evidence="2">
    <location>
        <begin position="709"/>
        <end position="812"/>
    </location>
</feature>
<protein>
    <submittedName>
        <fullName evidence="3">Arrestin domain-containing protein 3-like isoform X1</fullName>
    </submittedName>
</protein>
<dbReference type="Proteomes" id="UP001279410">
    <property type="component" value="Unassembled WGS sequence"/>
</dbReference>
<dbReference type="EMBL" id="BRZM01000124">
    <property type="protein sequence ID" value="GLD68025.1"/>
    <property type="molecule type" value="Genomic_DNA"/>
</dbReference>
<dbReference type="AlphaFoldDB" id="A0AAD3RHA8"/>
<gene>
    <name evidence="3" type="ORF">AKAME5_001934600</name>
</gene>
<dbReference type="PANTHER" id="PTHR11188">
    <property type="entry name" value="ARRESTIN DOMAIN CONTAINING PROTEIN"/>
    <property type="match status" value="1"/>
</dbReference>